<proteinExistence type="inferred from homology"/>
<evidence type="ECO:0000256" key="4">
    <source>
        <dbReference type="ARBA" id="ARBA00022723"/>
    </source>
</evidence>
<dbReference type="GO" id="GO:0061733">
    <property type="term" value="F:protein-lysine-acetyltransferase activity"/>
    <property type="evidence" value="ECO:0007669"/>
    <property type="project" value="TreeGrafter"/>
</dbReference>
<dbReference type="GO" id="GO:0007064">
    <property type="term" value="P:mitotic sister chromatid cohesion"/>
    <property type="evidence" value="ECO:0007669"/>
    <property type="project" value="TreeGrafter"/>
</dbReference>
<dbReference type="GO" id="GO:0000785">
    <property type="term" value="C:chromatin"/>
    <property type="evidence" value="ECO:0007669"/>
    <property type="project" value="TreeGrafter"/>
</dbReference>
<keyword evidence="9" id="KW-0012">Acyltransferase</keyword>
<evidence type="ECO:0000256" key="9">
    <source>
        <dbReference type="ARBA" id="ARBA00023315"/>
    </source>
</evidence>
<comment type="subcellular location">
    <subcellularLocation>
        <location evidence="1">Nucleus</location>
    </subcellularLocation>
</comment>
<dbReference type="GO" id="GO:0008270">
    <property type="term" value="F:zinc ion binding"/>
    <property type="evidence" value="ECO:0007669"/>
    <property type="project" value="UniProtKB-KW"/>
</dbReference>
<gene>
    <name evidence="13" type="ORF">GGI25_000994</name>
</gene>
<dbReference type="OrthoDB" id="428854at2759"/>
<dbReference type="PANTHER" id="PTHR45884">
    <property type="entry name" value="N-ACETYLTRANSFERASE ECO"/>
    <property type="match status" value="1"/>
</dbReference>
<dbReference type="Proteomes" id="UP001151518">
    <property type="component" value="Unassembled WGS sequence"/>
</dbReference>
<dbReference type="PANTHER" id="PTHR45884:SF2">
    <property type="entry name" value="N-ACETYLTRANSFERASE ECO"/>
    <property type="match status" value="1"/>
</dbReference>
<keyword evidence="4" id="KW-0479">Metal-binding</keyword>
<feature type="domain" description="N-acetyltransferase ESCO acetyl-transferase" evidence="12">
    <location>
        <begin position="332"/>
        <end position="399"/>
    </location>
</feature>
<evidence type="ECO:0000256" key="2">
    <source>
        <dbReference type="ARBA" id="ARBA00005816"/>
    </source>
</evidence>
<reference evidence="13" key="1">
    <citation type="submission" date="2022-07" db="EMBL/GenBank/DDBJ databases">
        <title>Phylogenomic reconstructions and comparative analyses of Kickxellomycotina fungi.</title>
        <authorList>
            <person name="Reynolds N.K."/>
            <person name="Stajich J.E."/>
            <person name="Barry K."/>
            <person name="Grigoriev I.V."/>
            <person name="Crous P."/>
            <person name="Smith M.E."/>
        </authorList>
    </citation>
    <scope>NUCLEOTIDE SEQUENCE</scope>
    <source>
        <strain evidence="13">NRRL 3115</strain>
    </source>
</reference>
<evidence type="ECO:0000259" key="12">
    <source>
        <dbReference type="Pfam" id="PF13880"/>
    </source>
</evidence>
<keyword evidence="6" id="KW-0862">Zinc</keyword>
<feature type="domain" description="N-acetyltransferase ESCO zinc-finger" evidence="11">
    <location>
        <begin position="153"/>
        <end position="191"/>
    </location>
</feature>
<keyword evidence="7" id="KW-0539">Nucleus</keyword>
<evidence type="ECO:0000256" key="10">
    <source>
        <dbReference type="SAM" id="MobiDB-lite"/>
    </source>
</evidence>
<feature type="compositionally biased region" description="Acidic residues" evidence="10">
    <location>
        <begin position="56"/>
        <end position="65"/>
    </location>
</feature>
<evidence type="ECO:0000313" key="14">
    <source>
        <dbReference type="Proteomes" id="UP001151518"/>
    </source>
</evidence>
<evidence type="ECO:0000259" key="11">
    <source>
        <dbReference type="Pfam" id="PF13878"/>
    </source>
</evidence>
<comment type="similarity">
    <text evidence="2">Belongs to the acetyltransferase family. ECO subfamily.</text>
</comment>
<feature type="compositionally biased region" description="Polar residues" evidence="10">
    <location>
        <begin position="24"/>
        <end position="44"/>
    </location>
</feature>
<keyword evidence="3" id="KW-0808">Transferase</keyword>
<keyword evidence="5" id="KW-0863">Zinc-finger</keyword>
<protein>
    <submittedName>
        <fullName evidence="13">Uncharacterized protein</fullName>
    </submittedName>
</protein>
<dbReference type="Pfam" id="PF13880">
    <property type="entry name" value="Acetyltransf_13"/>
    <property type="match status" value="1"/>
</dbReference>
<name>A0A9W8L0K0_9FUNG</name>
<evidence type="ECO:0000256" key="3">
    <source>
        <dbReference type="ARBA" id="ARBA00022679"/>
    </source>
</evidence>
<comment type="caution">
    <text evidence="13">The sequence shown here is derived from an EMBL/GenBank/DDBJ whole genome shotgun (WGS) entry which is preliminary data.</text>
</comment>
<dbReference type="Pfam" id="PF13878">
    <property type="entry name" value="zf-C2H2_3"/>
    <property type="match status" value="1"/>
</dbReference>
<dbReference type="SUPFAM" id="SSF55729">
    <property type="entry name" value="Acyl-CoA N-acyltransferases (Nat)"/>
    <property type="match status" value="1"/>
</dbReference>
<dbReference type="InterPro" id="IPR028005">
    <property type="entry name" value="AcTrfase_ESCO_Znf_dom"/>
</dbReference>
<feature type="region of interest" description="Disordered" evidence="10">
    <location>
        <begin position="18"/>
        <end position="70"/>
    </location>
</feature>
<evidence type="ECO:0000256" key="8">
    <source>
        <dbReference type="ARBA" id="ARBA00023306"/>
    </source>
</evidence>
<dbReference type="AlphaFoldDB" id="A0A9W8L0K0"/>
<dbReference type="GO" id="GO:0005634">
    <property type="term" value="C:nucleus"/>
    <property type="evidence" value="ECO:0007669"/>
    <property type="project" value="UniProtKB-SubCell"/>
</dbReference>
<dbReference type="Gene3D" id="3.40.630.30">
    <property type="match status" value="1"/>
</dbReference>
<evidence type="ECO:0000256" key="6">
    <source>
        <dbReference type="ARBA" id="ARBA00022833"/>
    </source>
</evidence>
<keyword evidence="8" id="KW-0131">Cell cycle</keyword>
<dbReference type="InterPro" id="IPR016181">
    <property type="entry name" value="Acyl_CoA_acyltransferase"/>
</dbReference>
<sequence>MTTESELFTPQKASVRVTYGTPRSKASSLATLHNTSSPQCTNLYSKAKPRQREIDGDSNDEDEQDNPSTKKRLVQTSLFSAYQTKTTNATSISAQIGSKRSLNTVFPEHPKTMTQTKRINGSNTLTMHMQRIGNQKNKITSTASTSLLTKKEQTFLDFGQKPLVPEACTLCGMTFQRGREEDEALHNKFHRVWNQKQAKLLAWDISTTADDAESIIETVAYTSSHLNETQPEIIPEGIATVRFVDIQGSSKREVQRALDILNIVNENLGAVKLSYKDLAHRQRKIVLYISPKCRVEGCILAEMIENAYRVSVDESAESVSDSSIRVSTDPMPATCGISRIWVAPHARRRGIASQMVDALCRRFIYGCQLCLGSLAFSQPTADGRALAERIFGRRDFLVYAESCEALII</sequence>
<dbReference type="EMBL" id="JANBTW010000007">
    <property type="protein sequence ID" value="KAJ2680105.1"/>
    <property type="molecule type" value="Genomic_DNA"/>
</dbReference>
<evidence type="ECO:0000256" key="5">
    <source>
        <dbReference type="ARBA" id="ARBA00022771"/>
    </source>
</evidence>
<dbReference type="CDD" id="cd04301">
    <property type="entry name" value="NAT_SF"/>
    <property type="match status" value="1"/>
</dbReference>
<evidence type="ECO:0000256" key="7">
    <source>
        <dbReference type="ARBA" id="ARBA00023242"/>
    </source>
</evidence>
<dbReference type="InterPro" id="IPR028009">
    <property type="entry name" value="ESCO_Acetyltransf_dom"/>
</dbReference>
<accession>A0A9W8L0K0</accession>
<evidence type="ECO:0000313" key="13">
    <source>
        <dbReference type="EMBL" id="KAJ2680105.1"/>
    </source>
</evidence>
<evidence type="ECO:0000256" key="1">
    <source>
        <dbReference type="ARBA" id="ARBA00004123"/>
    </source>
</evidence>
<organism evidence="13 14">
    <name type="scientific">Coemansia spiralis</name>
    <dbReference type="NCBI Taxonomy" id="417178"/>
    <lineage>
        <taxon>Eukaryota</taxon>
        <taxon>Fungi</taxon>
        <taxon>Fungi incertae sedis</taxon>
        <taxon>Zoopagomycota</taxon>
        <taxon>Kickxellomycotina</taxon>
        <taxon>Kickxellomycetes</taxon>
        <taxon>Kickxellales</taxon>
        <taxon>Kickxellaceae</taxon>
        <taxon>Coemansia</taxon>
    </lineage>
</organism>